<evidence type="ECO:0000256" key="1">
    <source>
        <dbReference type="SAM" id="SignalP"/>
    </source>
</evidence>
<dbReference type="EMBL" id="GGFL01012616">
    <property type="protein sequence ID" value="MBW76794.1"/>
    <property type="molecule type" value="Transcribed_RNA"/>
</dbReference>
<evidence type="ECO:0000313" key="2">
    <source>
        <dbReference type="EMBL" id="MBW76794.1"/>
    </source>
</evidence>
<reference evidence="2" key="1">
    <citation type="submission" date="2018-01" db="EMBL/GenBank/DDBJ databases">
        <title>An insight into the sialome of Amazonian anophelines.</title>
        <authorList>
            <person name="Ribeiro J.M."/>
            <person name="Scarpassa V."/>
            <person name="Calvo E."/>
        </authorList>
    </citation>
    <scope>NUCLEOTIDE SEQUENCE</scope>
</reference>
<organism evidence="2">
    <name type="scientific">Anopheles darlingi</name>
    <name type="common">Mosquito</name>
    <dbReference type="NCBI Taxonomy" id="43151"/>
    <lineage>
        <taxon>Eukaryota</taxon>
        <taxon>Metazoa</taxon>
        <taxon>Ecdysozoa</taxon>
        <taxon>Arthropoda</taxon>
        <taxon>Hexapoda</taxon>
        <taxon>Insecta</taxon>
        <taxon>Pterygota</taxon>
        <taxon>Neoptera</taxon>
        <taxon>Endopterygota</taxon>
        <taxon>Diptera</taxon>
        <taxon>Nematocera</taxon>
        <taxon>Culicoidea</taxon>
        <taxon>Culicidae</taxon>
        <taxon>Anophelinae</taxon>
        <taxon>Anopheles</taxon>
    </lineage>
</organism>
<name>A0A2M4DGT9_ANODA</name>
<feature type="chain" id="PRO_5014740327" evidence="1">
    <location>
        <begin position="32"/>
        <end position="105"/>
    </location>
</feature>
<feature type="signal peptide" evidence="1">
    <location>
        <begin position="1"/>
        <end position="31"/>
    </location>
</feature>
<sequence>MERIRSTPPNAMTRKANAGLLALILLHPVRMCQWPLCRTGCTQSVASLVKRSSAQWSIWIQPRTNGRPSYRRRVPTLNRCWKTRSGLHCRMCSVPRPRPRRPLII</sequence>
<proteinExistence type="predicted"/>
<dbReference type="AlphaFoldDB" id="A0A2M4DGT9"/>
<accession>A0A2M4DGT9</accession>
<keyword evidence="1" id="KW-0732">Signal</keyword>
<protein>
    <submittedName>
        <fullName evidence="2">Putative secreted protein</fullName>
    </submittedName>
</protein>